<keyword evidence="3" id="KW-1185">Reference proteome</keyword>
<feature type="compositionally biased region" description="Basic and acidic residues" evidence="1">
    <location>
        <begin position="1"/>
        <end position="13"/>
    </location>
</feature>
<protein>
    <submittedName>
        <fullName evidence="2">Uncharacterized protein</fullName>
    </submittedName>
</protein>
<gene>
    <name evidence="2" type="ORF">THAOC_12057</name>
</gene>
<dbReference type="EMBL" id="AGNL01013884">
    <property type="protein sequence ID" value="EJK66968.1"/>
    <property type="molecule type" value="Genomic_DNA"/>
</dbReference>
<evidence type="ECO:0000256" key="1">
    <source>
        <dbReference type="SAM" id="MobiDB-lite"/>
    </source>
</evidence>
<proteinExistence type="predicted"/>
<evidence type="ECO:0000313" key="3">
    <source>
        <dbReference type="Proteomes" id="UP000266841"/>
    </source>
</evidence>
<feature type="compositionally biased region" description="Pro residues" evidence="1">
    <location>
        <begin position="81"/>
        <end position="91"/>
    </location>
</feature>
<reference evidence="2 3" key="1">
    <citation type="journal article" date="2012" name="Genome Biol.">
        <title>Genome and low-iron response of an oceanic diatom adapted to chronic iron limitation.</title>
        <authorList>
            <person name="Lommer M."/>
            <person name="Specht M."/>
            <person name="Roy A.S."/>
            <person name="Kraemer L."/>
            <person name="Andreson R."/>
            <person name="Gutowska M.A."/>
            <person name="Wolf J."/>
            <person name="Bergner S.V."/>
            <person name="Schilhabel M.B."/>
            <person name="Klostermeier U.C."/>
            <person name="Beiko R.G."/>
            <person name="Rosenstiel P."/>
            <person name="Hippler M."/>
            <person name="Laroche J."/>
        </authorList>
    </citation>
    <scope>NUCLEOTIDE SEQUENCE [LARGE SCALE GENOMIC DNA]</scope>
    <source>
        <strain evidence="2 3">CCMP1005</strain>
    </source>
</reference>
<feature type="non-terminal residue" evidence="2">
    <location>
        <position position="1"/>
    </location>
</feature>
<feature type="region of interest" description="Disordered" evidence="1">
    <location>
        <begin position="1"/>
        <end position="100"/>
    </location>
</feature>
<accession>K0SKW5</accession>
<name>K0SKW5_THAOC</name>
<dbReference type="Proteomes" id="UP000266841">
    <property type="component" value="Unassembled WGS sequence"/>
</dbReference>
<dbReference type="AlphaFoldDB" id="K0SKW5"/>
<sequence length="127" mass="13456">ADQPVRDGDRPEPRLGPPRSGLGRQGERQEDLGGVEEGVEGEQGRRDARRGGGAGVHPEQLDQVLGEAPTRQARDDDRRPSVPPPSKPSGPSPAAERHRSCLSLALRFPALSALISEAADSEPDTGK</sequence>
<comment type="caution">
    <text evidence="2">The sequence shown here is derived from an EMBL/GenBank/DDBJ whole genome shotgun (WGS) entry which is preliminary data.</text>
</comment>
<organism evidence="2 3">
    <name type="scientific">Thalassiosira oceanica</name>
    <name type="common">Marine diatom</name>
    <dbReference type="NCBI Taxonomy" id="159749"/>
    <lineage>
        <taxon>Eukaryota</taxon>
        <taxon>Sar</taxon>
        <taxon>Stramenopiles</taxon>
        <taxon>Ochrophyta</taxon>
        <taxon>Bacillariophyta</taxon>
        <taxon>Coscinodiscophyceae</taxon>
        <taxon>Thalassiosirophycidae</taxon>
        <taxon>Thalassiosirales</taxon>
        <taxon>Thalassiosiraceae</taxon>
        <taxon>Thalassiosira</taxon>
    </lineage>
</organism>
<evidence type="ECO:0000313" key="2">
    <source>
        <dbReference type="EMBL" id="EJK66968.1"/>
    </source>
</evidence>